<protein>
    <submittedName>
        <fullName evidence="2">Uncharacterized protein</fullName>
    </submittedName>
</protein>
<keyword evidence="1" id="KW-0812">Transmembrane</keyword>
<keyword evidence="1" id="KW-0472">Membrane</keyword>
<keyword evidence="1" id="KW-1133">Transmembrane helix</keyword>
<reference evidence="3" key="1">
    <citation type="submission" date="2016-10" db="EMBL/GenBank/DDBJ databases">
        <authorList>
            <person name="Varghese N."/>
            <person name="Submissions S."/>
        </authorList>
    </citation>
    <scope>NUCLEOTIDE SEQUENCE [LARGE SCALE GENOMIC DNA]</scope>
    <source>
        <strain evidence="3">CGMCC 4.5579</strain>
    </source>
</reference>
<dbReference type="InterPro" id="IPR046206">
    <property type="entry name" value="DUF6239"/>
</dbReference>
<dbReference type="Pfam" id="PF19752">
    <property type="entry name" value="DUF6239"/>
    <property type="match status" value="1"/>
</dbReference>
<accession>A0A1I5MHY2</accession>
<dbReference type="OrthoDB" id="3635265at2"/>
<dbReference type="RefSeq" id="WP_092528211.1">
    <property type="nucleotide sequence ID" value="NZ_FOWW01000001.1"/>
</dbReference>
<dbReference type="EMBL" id="FOWW01000001">
    <property type="protein sequence ID" value="SFP09248.1"/>
    <property type="molecule type" value="Genomic_DNA"/>
</dbReference>
<feature type="transmembrane region" description="Helical" evidence="1">
    <location>
        <begin position="138"/>
        <end position="156"/>
    </location>
</feature>
<keyword evidence="3" id="KW-1185">Reference proteome</keyword>
<organism evidence="2 3">
    <name type="scientific">Amycolatopsis arida</name>
    <dbReference type="NCBI Taxonomy" id="587909"/>
    <lineage>
        <taxon>Bacteria</taxon>
        <taxon>Bacillati</taxon>
        <taxon>Actinomycetota</taxon>
        <taxon>Actinomycetes</taxon>
        <taxon>Pseudonocardiales</taxon>
        <taxon>Pseudonocardiaceae</taxon>
        <taxon>Amycolatopsis</taxon>
    </lineage>
</organism>
<evidence type="ECO:0000313" key="3">
    <source>
        <dbReference type="Proteomes" id="UP000198727"/>
    </source>
</evidence>
<dbReference type="STRING" id="587909.SAMN05421810_101930"/>
<dbReference type="AlphaFoldDB" id="A0A1I5MHY2"/>
<sequence length="196" mass="19175">MRAAQVIHEHGVDVPVLAGPAVLRVVVLTAVLVAAGFGLLRPFLPLGRGAVRLVTGIAAAGVLGELLLAEGVGFPRQLVVPLLAVLGVPLYVAGHRGDPRFAPAVGLVHRAAPYVVAAAAGGALVAFGGAWLGGGGAVALHTGLVVALVGLSWCALCRPRPGASVVAVGAQGWALACATVGGVAHVAASSLAQVTG</sequence>
<name>A0A1I5MHY2_9PSEU</name>
<evidence type="ECO:0000256" key="1">
    <source>
        <dbReference type="SAM" id="Phobius"/>
    </source>
</evidence>
<evidence type="ECO:0000313" key="2">
    <source>
        <dbReference type="EMBL" id="SFP09248.1"/>
    </source>
</evidence>
<dbReference type="Proteomes" id="UP000198727">
    <property type="component" value="Unassembled WGS sequence"/>
</dbReference>
<feature type="transmembrane region" description="Helical" evidence="1">
    <location>
        <begin position="114"/>
        <end position="132"/>
    </location>
</feature>
<feature type="transmembrane region" description="Helical" evidence="1">
    <location>
        <begin position="21"/>
        <end position="40"/>
    </location>
</feature>
<feature type="transmembrane region" description="Helical" evidence="1">
    <location>
        <begin position="74"/>
        <end position="93"/>
    </location>
</feature>
<proteinExistence type="predicted"/>
<gene>
    <name evidence="2" type="ORF">SAMN05421810_101930</name>
</gene>